<dbReference type="Proteomes" id="UP000192738">
    <property type="component" value="Unassembled WGS sequence"/>
</dbReference>
<gene>
    <name evidence="3" type="ORF">SAMN04488500_10434</name>
</gene>
<feature type="domain" description="Peptidase M20 dimerisation" evidence="2">
    <location>
        <begin position="202"/>
        <end position="287"/>
    </location>
</feature>
<dbReference type="PIRSF" id="PIRSF037226">
    <property type="entry name" value="Amidohydrolase_ACY1L2_prd"/>
    <property type="match status" value="1"/>
</dbReference>
<dbReference type="PANTHER" id="PTHR30575">
    <property type="entry name" value="PEPTIDASE M20"/>
    <property type="match status" value="1"/>
</dbReference>
<dbReference type="Pfam" id="PF07687">
    <property type="entry name" value="M20_dimer"/>
    <property type="match status" value="1"/>
</dbReference>
<dbReference type="InterPro" id="IPR017144">
    <property type="entry name" value="Xaa-Arg_dipeptidase"/>
</dbReference>
<protein>
    <recommendedName>
        <fullName evidence="1">Peptidase M20 domain-containing protein 2</fullName>
    </recommendedName>
</protein>
<dbReference type="AlphaFoldDB" id="A0A1W1ZL60"/>
<dbReference type="InterPro" id="IPR011650">
    <property type="entry name" value="Peptidase_M20_dimer"/>
</dbReference>
<dbReference type="GO" id="GO:0071713">
    <property type="term" value="F:para-aminobenzoyl-glutamate hydrolase activity"/>
    <property type="evidence" value="ECO:0007669"/>
    <property type="project" value="TreeGrafter"/>
</dbReference>
<keyword evidence="3" id="KW-0378">Hydrolase</keyword>
<dbReference type="RefSeq" id="WP_084574700.1">
    <property type="nucleotide sequence ID" value="NZ_CP155572.1"/>
</dbReference>
<dbReference type="GO" id="GO:0046657">
    <property type="term" value="P:folic acid catabolic process"/>
    <property type="evidence" value="ECO:0007669"/>
    <property type="project" value="TreeGrafter"/>
</dbReference>
<dbReference type="PANTHER" id="PTHR30575:SF3">
    <property type="entry name" value="PEPTIDASE M20 DIMERISATION DOMAIN-CONTAINING PROTEIN"/>
    <property type="match status" value="1"/>
</dbReference>
<dbReference type="SUPFAM" id="SSF55031">
    <property type="entry name" value="Bacterial exopeptidase dimerisation domain"/>
    <property type="match status" value="1"/>
</dbReference>
<dbReference type="GO" id="GO:0005737">
    <property type="term" value="C:cytoplasm"/>
    <property type="evidence" value="ECO:0007669"/>
    <property type="project" value="TreeGrafter"/>
</dbReference>
<dbReference type="NCBIfam" id="TIGR01891">
    <property type="entry name" value="amidohydrolases"/>
    <property type="match status" value="1"/>
</dbReference>
<evidence type="ECO:0000259" key="2">
    <source>
        <dbReference type="Pfam" id="PF07687"/>
    </source>
</evidence>
<reference evidence="3 4" key="1">
    <citation type="submission" date="2017-04" db="EMBL/GenBank/DDBJ databases">
        <authorList>
            <person name="Afonso C.L."/>
            <person name="Miller P.J."/>
            <person name="Scott M.A."/>
            <person name="Spackman E."/>
            <person name="Goraichik I."/>
            <person name="Dimitrov K.M."/>
            <person name="Suarez D.L."/>
            <person name="Swayne D.E."/>
        </authorList>
    </citation>
    <scope>NUCLEOTIDE SEQUENCE [LARGE SCALE GENOMIC DNA]</scope>
    <source>
        <strain evidence="3 4">DSM 5090</strain>
    </source>
</reference>
<proteinExistence type="inferred from homology"/>
<sequence>MQTMDLKSAVCKIIDEHSEKIISLAQTVAQHPELGYKEYVTSQSVKDFFDEIGLQYQDGLAITGVKATLKEKSNGPTVAIVGELDAVLCPDSPSADPTTGAAHACGHHLQLGAMLGAALGLKLSGISPHLTGNVAFMAVPAEEYVEIAYRMKLREEGKIHYLGGKQELIYRGAFDDINMAMMIHSAKESPEPTVVMGESSNGFIGKTIQYIGKEAHAAEAPDQGINALNAAMLGLMGVHALRETFRDGDIVRVHPIITKGGDLVNSVPADVRLETYVRAKTMNAIDATHLKVDRAFRAGGDAIGAQTVIKTLPGYLPLNCPESFNNLFIANALQMVSKENVKYSGHFGASTDMGDVSHLMPTIHPYIGGVAGALHTRDFKAVDYFAACVLPAKLMAMTVIDLLTNNAQEANSIIKSYRPLMTKSEYIKKLDSYFSG</sequence>
<dbReference type="EMBL" id="FWXI01000004">
    <property type="protein sequence ID" value="SMC49124.1"/>
    <property type="molecule type" value="Genomic_DNA"/>
</dbReference>
<dbReference type="SUPFAM" id="SSF53187">
    <property type="entry name" value="Zn-dependent exopeptidases"/>
    <property type="match status" value="1"/>
</dbReference>
<dbReference type="OrthoDB" id="9781032at2"/>
<dbReference type="InterPro" id="IPR036264">
    <property type="entry name" value="Bact_exopeptidase_dim_dom"/>
</dbReference>
<organism evidence="3 4">
    <name type="scientific">Sporomusa malonica</name>
    <dbReference type="NCBI Taxonomy" id="112901"/>
    <lineage>
        <taxon>Bacteria</taxon>
        <taxon>Bacillati</taxon>
        <taxon>Bacillota</taxon>
        <taxon>Negativicutes</taxon>
        <taxon>Selenomonadales</taxon>
        <taxon>Sporomusaceae</taxon>
        <taxon>Sporomusa</taxon>
    </lineage>
</organism>
<dbReference type="InterPro" id="IPR017439">
    <property type="entry name" value="Amidohydrolase"/>
</dbReference>
<dbReference type="STRING" id="112901.SAMN04488500_10434"/>
<evidence type="ECO:0000256" key="1">
    <source>
        <dbReference type="PIRNR" id="PIRNR037226"/>
    </source>
</evidence>
<evidence type="ECO:0000313" key="4">
    <source>
        <dbReference type="Proteomes" id="UP000192738"/>
    </source>
</evidence>
<dbReference type="GO" id="GO:0016805">
    <property type="term" value="F:dipeptidase activity"/>
    <property type="evidence" value="ECO:0007669"/>
    <property type="project" value="InterPro"/>
</dbReference>
<keyword evidence="4" id="KW-1185">Reference proteome</keyword>
<dbReference type="InterPro" id="IPR052030">
    <property type="entry name" value="Peptidase_M20/M20A_hydrolases"/>
</dbReference>
<name>A0A1W1ZL60_9FIRM</name>
<accession>A0A1W1ZL60</accession>
<comment type="similarity">
    <text evidence="1">Belongs to the peptidase M20A family.</text>
</comment>
<dbReference type="Gene3D" id="3.30.70.360">
    <property type="match status" value="1"/>
</dbReference>
<evidence type="ECO:0000313" key="3">
    <source>
        <dbReference type="EMBL" id="SMC49124.1"/>
    </source>
</evidence>
<dbReference type="Gene3D" id="3.40.630.10">
    <property type="entry name" value="Zn peptidases"/>
    <property type="match status" value="1"/>
</dbReference>